<dbReference type="RefSeq" id="XP_043042060.1">
    <property type="nucleotide sequence ID" value="XM_043181987.1"/>
</dbReference>
<accession>A0A9P7VY21</accession>
<protein>
    <recommendedName>
        <fullName evidence="3">DUF6534 domain-containing protein</fullName>
    </recommendedName>
</protein>
<organism evidence="4 5">
    <name type="scientific">Guyanagaster necrorhizus</name>
    <dbReference type="NCBI Taxonomy" id="856835"/>
    <lineage>
        <taxon>Eukaryota</taxon>
        <taxon>Fungi</taxon>
        <taxon>Dikarya</taxon>
        <taxon>Basidiomycota</taxon>
        <taxon>Agaricomycotina</taxon>
        <taxon>Agaricomycetes</taxon>
        <taxon>Agaricomycetidae</taxon>
        <taxon>Agaricales</taxon>
        <taxon>Marasmiineae</taxon>
        <taxon>Physalacriaceae</taxon>
        <taxon>Guyanagaster</taxon>
    </lineage>
</organism>
<keyword evidence="5" id="KW-1185">Reference proteome</keyword>
<name>A0A9P7VY21_9AGAR</name>
<dbReference type="OrthoDB" id="3262409at2759"/>
<evidence type="ECO:0000256" key="1">
    <source>
        <dbReference type="SAM" id="MobiDB-lite"/>
    </source>
</evidence>
<feature type="domain" description="DUF6534" evidence="3">
    <location>
        <begin position="285"/>
        <end position="371"/>
    </location>
</feature>
<evidence type="ECO:0000259" key="3">
    <source>
        <dbReference type="Pfam" id="PF20152"/>
    </source>
</evidence>
<dbReference type="Proteomes" id="UP000812287">
    <property type="component" value="Unassembled WGS sequence"/>
</dbReference>
<proteinExistence type="predicted"/>
<reference evidence="4" key="1">
    <citation type="submission" date="2020-11" db="EMBL/GenBank/DDBJ databases">
        <title>Adaptations for nitrogen fixation in a non-lichenized fungal sporocarp promotes dispersal by wood-feeding termites.</title>
        <authorList>
            <consortium name="DOE Joint Genome Institute"/>
            <person name="Koch R.A."/>
            <person name="Yoon G."/>
            <person name="Arayal U."/>
            <person name="Lail K."/>
            <person name="Amirebrahimi M."/>
            <person name="Labutti K."/>
            <person name="Lipzen A."/>
            <person name="Riley R."/>
            <person name="Barry K."/>
            <person name="Henrissat B."/>
            <person name="Grigoriev I.V."/>
            <person name="Herr J.R."/>
            <person name="Aime M.C."/>
        </authorList>
    </citation>
    <scope>NUCLEOTIDE SEQUENCE</scope>
    <source>
        <strain evidence="4">MCA 3950</strain>
    </source>
</reference>
<feature type="transmembrane region" description="Helical" evidence="2">
    <location>
        <begin position="278"/>
        <end position="299"/>
    </location>
</feature>
<feature type="transmembrane region" description="Helical" evidence="2">
    <location>
        <begin position="320"/>
        <end position="341"/>
    </location>
</feature>
<sequence length="429" mass="48337">MYVAHSVTPPVSQCPTWLNKSFTSALFYYIRMWIFVLSLAQTAIANPANATIHSSRFSDTFWHYVNFWRTVTLKPPLHCLVSGAHFEMTYGALNWTTGIYKSYLFFSHISTMAPTEISGVNVPLFTGPLVLGYMWGYCLYGVLLIQIYIYLTHSRFPTDKLGLKILVWTLFTLETAFVFISTITAWNTFGWGWGDTHTLFFLGTSFGALPVLSGIISWMTQNFYLWRIWTLTKRNLMIIVGVEAVSLAQCIFAVYYGITLALHGGSVDEMIILSPFRIAWLIGCALCDILITITVVMTLRAQKDTSFKFSSKKINRSIRYSAETGAITTVMAVTEFVAYVAAKHHTFHLMLFLMLSEVYICSLVATLNAREPNSANNKKENFYIPSPPDPSLFRNDRTDSSRHNGGKGHEAIALPNVKISAPNRNGSYV</sequence>
<feature type="transmembrane region" description="Helical" evidence="2">
    <location>
        <begin position="198"/>
        <end position="224"/>
    </location>
</feature>
<evidence type="ECO:0000313" key="5">
    <source>
        <dbReference type="Proteomes" id="UP000812287"/>
    </source>
</evidence>
<dbReference type="EMBL" id="MU250529">
    <property type="protein sequence ID" value="KAG7448560.1"/>
    <property type="molecule type" value="Genomic_DNA"/>
</dbReference>
<dbReference type="Pfam" id="PF20152">
    <property type="entry name" value="DUF6534"/>
    <property type="match status" value="1"/>
</dbReference>
<feature type="region of interest" description="Disordered" evidence="1">
    <location>
        <begin position="376"/>
        <end position="416"/>
    </location>
</feature>
<feature type="compositionally biased region" description="Basic and acidic residues" evidence="1">
    <location>
        <begin position="394"/>
        <end position="410"/>
    </location>
</feature>
<comment type="caution">
    <text evidence="4">The sequence shown here is derived from an EMBL/GenBank/DDBJ whole genome shotgun (WGS) entry which is preliminary data.</text>
</comment>
<keyword evidence="2" id="KW-1133">Transmembrane helix</keyword>
<feature type="transmembrane region" description="Helical" evidence="2">
    <location>
        <begin position="347"/>
        <end position="369"/>
    </location>
</feature>
<dbReference type="AlphaFoldDB" id="A0A9P7VY21"/>
<feature type="transmembrane region" description="Helical" evidence="2">
    <location>
        <begin position="26"/>
        <end position="45"/>
    </location>
</feature>
<feature type="transmembrane region" description="Helical" evidence="2">
    <location>
        <begin position="163"/>
        <end position="186"/>
    </location>
</feature>
<keyword evidence="2" id="KW-0812">Transmembrane</keyword>
<feature type="transmembrane region" description="Helical" evidence="2">
    <location>
        <begin position="236"/>
        <end position="258"/>
    </location>
</feature>
<keyword evidence="2" id="KW-0472">Membrane</keyword>
<evidence type="ECO:0000313" key="4">
    <source>
        <dbReference type="EMBL" id="KAG7448560.1"/>
    </source>
</evidence>
<feature type="transmembrane region" description="Helical" evidence="2">
    <location>
        <begin position="130"/>
        <end position="151"/>
    </location>
</feature>
<dbReference type="PANTHER" id="PTHR40465">
    <property type="entry name" value="CHROMOSOME 1, WHOLE GENOME SHOTGUN SEQUENCE"/>
    <property type="match status" value="1"/>
</dbReference>
<gene>
    <name evidence="4" type="ORF">BT62DRAFT_713185</name>
</gene>
<evidence type="ECO:0000256" key="2">
    <source>
        <dbReference type="SAM" id="Phobius"/>
    </source>
</evidence>
<dbReference type="GeneID" id="66104283"/>
<dbReference type="InterPro" id="IPR045339">
    <property type="entry name" value="DUF6534"/>
</dbReference>
<dbReference type="PANTHER" id="PTHR40465:SF1">
    <property type="entry name" value="DUF6534 DOMAIN-CONTAINING PROTEIN"/>
    <property type="match status" value="1"/>
</dbReference>